<dbReference type="AlphaFoldDB" id="A0A921ENF2"/>
<evidence type="ECO:0000256" key="1">
    <source>
        <dbReference type="SAM" id="MobiDB-lite"/>
    </source>
</evidence>
<accession>A0A921ENF2</accession>
<dbReference type="Proteomes" id="UP000712713">
    <property type="component" value="Unassembled WGS sequence"/>
</dbReference>
<proteinExistence type="predicted"/>
<evidence type="ECO:0000313" key="3">
    <source>
        <dbReference type="Proteomes" id="UP000712713"/>
    </source>
</evidence>
<reference evidence="2" key="1">
    <citation type="journal article" date="2021" name="PeerJ">
        <title>Extensive microbial diversity within the chicken gut microbiome revealed by metagenomics and culture.</title>
        <authorList>
            <person name="Gilroy R."/>
            <person name="Ravi A."/>
            <person name="Getino M."/>
            <person name="Pursley I."/>
            <person name="Horton D.L."/>
            <person name="Alikhan N.F."/>
            <person name="Baker D."/>
            <person name="Gharbi K."/>
            <person name="Hall N."/>
            <person name="Watson M."/>
            <person name="Adriaenssens E.M."/>
            <person name="Foster-Nyarko E."/>
            <person name="Jarju S."/>
            <person name="Secka A."/>
            <person name="Antonio M."/>
            <person name="Oren A."/>
            <person name="Chaudhuri R.R."/>
            <person name="La Ragione R."/>
            <person name="Hildebrand F."/>
            <person name="Pallen M.J."/>
        </authorList>
    </citation>
    <scope>NUCLEOTIDE SEQUENCE</scope>
    <source>
        <strain evidence="2">ChiGjej3B3-7470</strain>
    </source>
</reference>
<comment type="caution">
    <text evidence="2">The sequence shown here is derived from an EMBL/GenBank/DDBJ whole genome shotgun (WGS) entry which is preliminary data.</text>
</comment>
<reference evidence="2" key="2">
    <citation type="submission" date="2021-09" db="EMBL/GenBank/DDBJ databases">
        <authorList>
            <person name="Gilroy R."/>
        </authorList>
    </citation>
    <scope>NUCLEOTIDE SEQUENCE</scope>
    <source>
        <strain evidence="2">ChiGjej3B3-7470</strain>
    </source>
</reference>
<evidence type="ECO:0000313" key="2">
    <source>
        <dbReference type="EMBL" id="HJE50799.1"/>
    </source>
</evidence>
<gene>
    <name evidence="2" type="ORF">K8V15_02270</name>
</gene>
<sequence>MSEDFVPGPTGETYIDEEVNESGDAPESNEEFAHGADGAVPEDKIETSITHEQTAPTEQLP</sequence>
<organism evidence="2 3">
    <name type="scientific">Tessaracoccus flavescens</name>
    <dbReference type="NCBI Taxonomy" id="399497"/>
    <lineage>
        <taxon>Bacteria</taxon>
        <taxon>Bacillati</taxon>
        <taxon>Actinomycetota</taxon>
        <taxon>Actinomycetes</taxon>
        <taxon>Propionibacteriales</taxon>
        <taxon>Propionibacteriaceae</taxon>
        <taxon>Tessaracoccus</taxon>
    </lineage>
</organism>
<feature type="compositionally biased region" description="Polar residues" evidence="1">
    <location>
        <begin position="47"/>
        <end position="61"/>
    </location>
</feature>
<name>A0A921ENF2_9ACTN</name>
<protein>
    <submittedName>
        <fullName evidence="2">Uncharacterized protein</fullName>
    </submittedName>
</protein>
<dbReference type="EMBL" id="DYZF01000054">
    <property type="protein sequence ID" value="HJE50799.1"/>
    <property type="molecule type" value="Genomic_DNA"/>
</dbReference>
<feature type="region of interest" description="Disordered" evidence="1">
    <location>
        <begin position="1"/>
        <end position="61"/>
    </location>
</feature>